<accession>A0A915P1A6</accession>
<protein>
    <submittedName>
        <fullName evidence="2">Uncharacterized protein</fullName>
    </submittedName>
</protein>
<sequence>MTEELKGMRKKLEKMEAESAEMKAEFALQARFIQSPNNWSVAEKYGCCESNCLGVCENGNGYVQFAEHQAINYNFGQPRKPNKEIKIMAQNPFLKEGISMFSKSLFFYEVKITGLQKDYEGQSGLLEIGLENEENKINIWITHDDEVIDNGKCVLIEGKNDNFRPYVCLRFTSIEAFFGGGMNNTFCSNVLWRLQNLPSELYVNSDWQDDSSLHLGDLEEHGNLDGHNMKEVLAVGGT</sequence>
<dbReference type="Proteomes" id="UP000887560">
    <property type="component" value="Unplaced"/>
</dbReference>
<evidence type="ECO:0000313" key="1">
    <source>
        <dbReference type="Proteomes" id="UP000887560"/>
    </source>
</evidence>
<name>A0A915P1A6_9BILA</name>
<evidence type="ECO:0000313" key="2">
    <source>
        <dbReference type="WBParaSite" id="scf7180000423244.g10497"/>
    </source>
</evidence>
<organism evidence="1 2">
    <name type="scientific">Meloidogyne floridensis</name>
    <dbReference type="NCBI Taxonomy" id="298350"/>
    <lineage>
        <taxon>Eukaryota</taxon>
        <taxon>Metazoa</taxon>
        <taxon>Ecdysozoa</taxon>
        <taxon>Nematoda</taxon>
        <taxon>Chromadorea</taxon>
        <taxon>Rhabditida</taxon>
        <taxon>Tylenchina</taxon>
        <taxon>Tylenchomorpha</taxon>
        <taxon>Tylenchoidea</taxon>
        <taxon>Meloidogynidae</taxon>
        <taxon>Meloidogyninae</taxon>
        <taxon>Meloidogyne</taxon>
    </lineage>
</organism>
<dbReference type="AlphaFoldDB" id="A0A915P1A6"/>
<dbReference type="WBParaSite" id="scf7180000423244.g10497">
    <property type="protein sequence ID" value="scf7180000423244.g10497"/>
    <property type="gene ID" value="scf7180000423244.g10497"/>
</dbReference>
<keyword evidence="1" id="KW-1185">Reference proteome</keyword>
<reference evidence="2" key="1">
    <citation type="submission" date="2022-11" db="UniProtKB">
        <authorList>
            <consortium name="WormBaseParasite"/>
        </authorList>
    </citation>
    <scope>IDENTIFICATION</scope>
</reference>
<proteinExistence type="predicted"/>